<sequence length="55" mass="5577">MAKWAEATVMVVLAVTVAVAAPPPAQCDPGKLSACVVPIFFGTAPSKSCCSNLRA</sequence>
<dbReference type="Gene3D" id="1.10.110.10">
    <property type="entry name" value="Plant lipid-transfer and hydrophobic proteins"/>
    <property type="match status" value="1"/>
</dbReference>
<feature type="chain" id="PRO_5002264078" description="Bifunctional inhibitor/plant lipid transfer protein/seed storage helical domain-containing protein" evidence="1">
    <location>
        <begin position="21"/>
        <end position="55"/>
    </location>
</feature>
<name>A0A0D3HFE8_9ORYZ</name>
<proteinExistence type="predicted"/>
<dbReference type="SUPFAM" id="SSF47699">
    <property type="entry name" value="Bifunctional inhibitor/lipid-transfer protein/seed storage 2S albumin"/>
    <property type="match status" value="1"/>
</dbReference>
<dbReference type="AlphaFoldDB" id="A0A0D3HFE8"/>
<keyword evidence="1" id="KW-0732">Signal</keyword>
<evidence type="ECO:0000256" key="1">
    <source>
        <dbReference type="SAM" id="SignalP"/>
    </source>
</evidence>
<dbReference type="HOGENOM" id="CLU_3035537_0_0_1"/>
<feature type="signal peptide" evidence="1">
    <location>
        <begin position="1"/>
        <end position="20"/>
    </location>
</feature>
<organism evidence="2">
    <name type="scientific">Oryza barthii</name>
    <dbReference type="NCBI Taxonomy" id="65489"/>
    <lineage>
        <taxon>Eukaryota</taxon>
        <taxon>Viridiplantae</taxon>
        <taxon>Streptophyta</taxon>
        <taxon>Embryophyta</taxon>
        <taxon>Tracheophyta</taxon>
        <taxon>Spermatophyta</taxon>
        <taxon>Magnoliopsida</taxon>
        <taxon>Liliopsida</taxon>
        <taxon>Poales</taxon>
        <taxon>Poaceae</taxon>
        <taxon>BOP clade</taxon>
        <taxon>Oryzoideae</taxon>
        <taxon>Oryzeae</taxon>
        <taxon>Oryzinae</taxon>
        <taxon>Oryza</taxon>
    </lineage>
</organism>
<dbReference type="Proteomes" id="UP000026960">
    <property type="component" value="Chromosome 10"/>
</dbReference>
<evidence type="ECO:0008006" key="4">
    <source>
        <dbReference type="Google" id="ProtNLM"/>
    </source>
</evidence>
<keyword evidence="3" id="KW-1185">Reference proteome</keyword>
<reference evidence="2" key="1">
    <citation type="journal article" date="2009" name="Rice">
        <title>De Novo Next Generation Sequencing of Plant Genomes.</title>
        <authorList>
            <person name="Rounsley S."/>
            <person name="Marri P.R."/>
            <person name="Yu Y."/>
            <person name="He R."/>
            <person name="Sisneros N."/>
            <person name="Goicoechea J.L."/>
            <person name="Lee S.J."/>
            <person name="Angelova A."/>
            <person name="Kudrna D."/>
            <person name="Luo M."/>
            <person name="Affourtit J."/>
            <person name="Desany B."/>
            <person name="Knight J."/>
            <person name="Niazi F."/>
            <person name="Egholm M."/>
            <person name="Wing R.A."/>
        </authorList>
    </citation>
    <scope>NUCLEOTIDE SEQUENCE [LARGE SCALE GENOMIC DNA]</scope>
    <source>
        <strain evidence="2">cv. IRGC 105608</strain>
    </source>
</reference>
<protein>
    <recommendedName>
        <fullName evidence="4">Bifunctional inhibitor/plant lipid transfer protein/seed storage helical domain-containing protein</fullName>
    </recommendedName>
</protein>
<dbReference type="PaxDb" id="65489-OBART10G15050.1"/>
<reference evidence="2" key="2">
    <citation type="submission" date="2015-03" db="UniProtKB">
        <authorList>
            <consortium name="EnsemblPlants"/>
        </authorList>
    </citation>
    <scope>IDENTIFICATION</scope>
</reference>
<evidence type="ECO:0000313" key="3">
    <source>
        <dbReference type="Proteomes" id="UP000026960"/>
    </source>
</evidence>
<accession>A0A0D3HFE8</accession>
<evidence type="ECO:0000313" key="2">
    <source>
        <dbReference type="EnsemblPlants" id="OBART10G15050.1"/>
    </source>
</evidence>
<dbReference type="InterPro" id="IPR036312">
    <property type="entry name" value="Bifun_inhib/LTP/seed_sf"/>
</dbReference>
<dbReference type="Gramene" id="OBART10G15050.1">
    <property type="protein sequence ID" value="OBART10G15050.1"/>
    <property type="gene ID" value="OBART10G15050"/>
</dbReference>
<dbReference type="EnsemblPlants" id="OBART10G15050.1">
    <property type="protein sequence ID" value="OBART10G15050.1"/>
    <property type="gene ID" value="OBART10G15050"/>
</dbReference>